<gene>
    <name evidence="2" type="ORF">EJD97_016818</name>
</gene>
<accession>A0A6N2BC27</accession>
<dbReference type="PANTHER" id="PTHR48302">
    <property type="entry name" value="ULP1 PROTEASE FAMILY, C-TERMINAL CATALYTIC DOMAIN CONTAINING PROTEIN"/>
    <property type="match status" value="1"/>
</dbReference>
<protein>
    <submittedName>
        <fullName evidence="2">Uncharacterized protein</fullName>
    </submittedName>
</protein>
<dbReference type="AlphaFoldDB" id="A0A6N2BC27"/>
<feature type="region of interest" description="Disordered" evidence="1">
    <location>
        <begin position="8"/>
        <end position="49"/>
    </location>
</feature>
<dbReference type="PANTHER" id="PTHR48302:SF2">
    <property type="entry name" value="DUF1985 DOMAIN-CONTAINING PROTEIN"/>
    <property type="match status" value="1"/>
</dbReference>
<comment type="caution">
    <text evidence="2">The sequence shown here is derived from an EMBL/GenBank/DDBJ whole genome shotgun (WGS) entry which is preliminary data.</text>
</comment>
<sequence length="232" mass="26577">MEIKILQLSPLTHQSVSQAPQIERSDYNKATEPDDDLQNPPIITSRKGKEKVIECSSPIRKKKKQVVPVIFLNKSSPKAIKIYTRRSMSRQVTRSQSINVNSVEKHSDVGTSHNNKCGEQKGIQDRTQMGQSKKSTCITISHDEFEIKDDFADLKKIIEDNFKTVLKVINSKESDVNVVNDHQESPIGDFHHQPTYYPHEPQYQSATVEDVMQETHITHFHQSHTKETHITH</sequence>
<feature type="compositionally biased region" description="Polar residues" evidence="1">
    <location>
        <begin position="9"/>
        <end position="20"/>
    </location>
</feature>
<name>A0A6N2BC27_SOLCI</name>
<feature type="non-terminal residue" evidence="2">
    <location>
        <position position="232"/>
    </location>
</feature>
<dbReference type="EMBL" id="RXGB01004441">
    <property type="protein sequence ID" value="TMW89683.1"/>
    <property type="molecule type" value="Genomic_DNA"/>
</dbReference>
<organism evidence="2">
    <name type="scientific">Solanum chilense</name>
    <name type="common">Tomato</name>
    <name type="synonym">Lycopersicon chilense</name>
    <dbReference type="NCBI Taxonomy" id="4083"/>
    <lineage>
        <taxon>Eukaryota</taxon>
        <taxon>Viridiplantae</taxon>
        <taxon>Streptophyta</taxon>
        <taxon>Embryophyta</taxon>
        <taxon>Tracheophyta</taxon>
        <taxon>Spermatophyta</taxon>
        <taxon>Magnoliopsida</taxon>
        <taxon>eudicotyledons</taxon>
        <taxon>Gunneridae</taxon>
        <taxon>Pentapetalae</taxon>
        <taxon>asterids</taxon>
        <taxon>lamiids</taxon>
        <taxon>Solanales</taxon>
        <taxon>Solanaceae</taxon>
        <taxon>Solanoideae</taxon>
        <taxon>Solaneae</taxon>
        <taxon>Solanum</taxon>
        <taxon>Solanum subgen. Lycopersicon</taxon>
    </lineage>
</organism>
<feature type="compositionally biased region" description="Basic and acidic residues" evidence="1">
    <location>
        <begin position="23"/>
        <end position="32"/>
    </location>
</feature>
<reference evidence="2" key="1">
    <citation type="submission" date="2019-05" db="EMBL/GenBank/DDBJ databases">
        <title>The de novo reference genome and transcriptome assemblies of the wild tomato species Solanum chilense.</title>
        <authorList>
            <person name="Stam R."/>
            <person name="Nosenko T."/>
            <person name="Hoerger A.C."/>
            <person name="Stephan W."/>
            <person name="Seidel M.A."/>
            <person name="Kuhn J.M.M."/>
            <person name="Haberer G."/>
            <person name="Tellier A."/>
        </authorList>
    </citation>
    <scope>NUCLEOTIDE SEQUENCE</scope>
    <source>
        <tissue evidence="2">Mature leaves</tissue>
    </source>
</reference>
<evidence type="ECO:0000313" key="2">
    <source>
        <dbReference type="EMBL" id="TMW89683.1"/>
    </source>
</evidence>
<proteinExistence type="predicted"/>
<evidence type="ECO:0000256" key="1">
    <source>
        <dbReference type="SAM" id="MobiDB-lite"/>
    </source>
</evidence>